<organism evidence="11 12">
    <name type="scientific">candidate division Kazan bacterium GW2011_GWB1_52_7</name>
    <dbReference type="NCBI Taxonomy" id="1620414"/>
    <lineage>
        <taxon>Bacteria</taxon>
        <taxon>Bacteria division Kazan-3B-28</taxon>
    </lineage>
</organism>
<dbReference type="InterPro" id="IPR001173">
    <property type="entry name" value="Glyco_trans_2-like"/>
</dbReference>
<keyword evidence="8 9" id="KW-0472">Membrane</keyword>
<feature type="domain" description="Glycosyltransferase 2-like" evidence="10">
    <location>
        <begin position="4"/>
        <end position="131"/>
    </location>
</feature>
<proteinExistence type="predicted"/>
<gene>
    <name evidence="11" type="ORF">VF00_C0001G0053</name>
</gene>
<evidence type="ECO:0000256" key="3">
    <source>
        <dbReference type="ARBA" id="ARBA00004991"/>
    </source>
</evidence>
<dbReference type="CDD" id="cd04186">
    <property type="entry name" value="GT_2_like_c"/>
    <property type="match status" value="1"/>
</dbReference>
<keyword evidence="4" id="KW-0328">Glycosyltransferase</keyword>
<dbReference type="SUPFAM" id="SSF53448">
    <property type="entry name" value="Nucleotide-diphospho-sugar transferases"/>
    <property type="match status" value="1"/>
</dbReference>
<dbReference type="EMBL" id="LCRB01000001">
    <property type="protein sequence ID" value="KKW27118.1"/>
    <property type="molecule type" value="Genomic_DNA"/>
</dbReference>
<comment type="caution">
    <text evidence="11">The sequence shown here is derived from an EMBL/GenBank/DDBJ whole genome shotgun (WGS) entry which is preliminary data.</text>
</comment>
<evidence type="ECO:0000256" key="2">
    <source>
        <dbReference type="ARBA" id="ARBA00004760"/>
    </source>
</evidence>
<evidence type="ECO:0000256" key="6">
    <source>
        <dbReference type="ARBA" id="ARBA00022692"/>
    </source>
</evidence>
<evidence type="ECO:0000259" key="10">
    <source>
        <dbReference type="Pfam" id="PF00535"/>
    </source>
</evidence>
<dbReference type="Proteomes" id="UP000034913">
    <property type="component" value="Unassembled WGS sequence"/>
</dbReference>
<dbReference type="Pfam" id="PF13506">
    <property type="entry name" value="Glyco_transf_21"/>
    <property type="match status" value="1"/>
</dbReference>
<dbReference type="PANTHER" id="PTHR43179:SF7">
    <property type="entry name" value="RHAMNOSYLTRANSFERASE WBBL"/>
    <property type="match status" value="1"/>
</dbReference>
<comment type="pathway">
    <text evidence="3">Sphingolipid metabolism.</text>
</comment>
<comment type="subcellular location">
    <subcellularLocation>
        <location evidence="1">Membrane</location>
        <topology evidence="1">Multi-pass membrane protein</topology>
    </subcellularLocation>
</comment>
<reference evidence="11 12" key="1">
    <citation type="journal article" date="2015" name="Nature">
        <title>rRNA introns, odd ribosomes, and small enigmatic genomes across a large radiation of phyla.</title>
        <authorList>
            <person name="Brown C.T."/>
            <person name="Hug L.A."/>
            <person name="Thomas B.C."/>
            <person name="Sharon I."/>
            <person name="Castelle C.J."/>
            <person name="Singh A."/>
            <person name="Wilkins M.J."/>
            <person name="Williams K.H."/>
            <person name="Banfield J.F."/>
        </authorList>
    </citation>
    <scope>NUCLEOTIDE SEQUENCE [LARGE SCALE GENOMIC DNA]</scope>
</reference>
<keyword evidence="5 11" id="KW-0808">Transferase</keyword>
<comment type="pathway">
    <text evidence="2">Lipid metabolism; sphingolipid metabolism.</text>
</comment>
<keyword evidence="7 9" id="KW-1133">Transmembrane helix</keyword>
<dbReference type="PANTHER" id="PTHR43179">
    <property type="entry name" value="RHAMNOSYLTRANSFERASE WBBL"/>
    <property type="match status" value="1"/>
</dbReference>
<dbReference type="GO" id="GO:0016757">
    <property type="term" value="F:glycosyltransferase activity"/>
    <property type="evidence" value="ECO:0007669"/>
    <property type="project" value="UniProtKB-KW"/>
</dbReference>
<evidence type="ECO:0000313" key="11">
    <source>
        <dbReference type="EMBL" id="KKW27118.1"/>
    </source>
</evidence>
<keyword evidence="6 9" id="KW-0812">Transmembrane</keyword>
<evidence type="ECO:0000256" key="5">
    <source>
        <dbReference type="ARBA" id="ARBA00022679"/>
    </source>
</evidence>
<evidence type="ECO:0000256" key="9">
    <source>
        <dbReference type="SAM" id="Phobius"/>
    </source>
</evidence>
<evidence type="ECO:0000256" key="4">
    <source>
        <dbReference type="ARBA" id="ARBA00022676"/>
    </source>
</evidence>
<name>A0A0G1X7J0_UNCK3</name>
<dbReference type="GO" id="GO:0016020">
    <property type="term" value="C:membrane"/>
    <property type="evidence" value="ECO:0007669"/>
    <property type="project" value="UniProtKB-SubCell"/>
</dbReference>
<evidence type="ECO:0000256" key="1">
    <source>
        <dbReference type="ARBA" id="ARBA00004141"/>
    </source>
</evidence>
<dbReference type="PATRIC" id="fig|1620414.3.peg.55"/>
<accession>A0A0G1X7J0</accession>
<dbReference type="Gene3D" id="3.90.550.10">
    <property type="entry name" value="Spore Coat Polysaccharide Biosynthesis Protein SpsA, Chain A"/>
    <property type="match status" value="1"/>
</dbReference>
<dbReference type="AlphaFoldDB" id="A0A0G1X7J0"/>
<dbReference type="InterPro" id="IPR029044">
    <property type="entry name" value="Nucleotide-diphossugar_trans"/>
</dbReference>
<evidence type="ECO:0000256" key="7">
    <source>
        <dbReference type="ARBA" id="ARBA00022989"/>
    </source>
</evidence>
<feature type="transmembrane region" description="Helical" evidence="9">
    <location>
        <begin position="265"/>
        <end position="283"/>
    </location>
</feature>
<dbReference type="InterPro" id="IPR025993">
    <property type="entry name" value="Ceramide_glucosylTrfase"/>
</dbReference>
<dbReference type="Pfam" id="PF00535">
    <property type="entry name" value="Glycos_transf_2"/>
    <property type="match status" value="1"/>
</dbReference>
<evidence type="ECO:0000256" key="8">
    <source>
        <dbReference type="ARBA" id="ARBA00023136"/>
    </source>
</evidence>
<protein>
    <submittedName>
        <fullName evidence="11">Glycosyl transferase family 2</fullName>
    </submittedName>
</protein>
<evidence type="ECO:0000313" key="12">
    <source>
        <dbReference type="Proteomes" id="UP000034913"/>
    </source>
</evidence>
<sequence>MDLSVVILNWNTRELLRDCLASIYRYTAGINFEVIVVDNSSTDGSQAMVVSAFPRVKLIQNTDNLGFAVGNNQGIHVAAGRYILLLNSDTIVLGNLAEAVSFLDRHPQVGMLGVRVLNKIGTIQETCTRRFPSILSKLVNYFRISARLIGRLVPHLEQDQQFDYDRAQPVEVVSGAFMMLPRGTIEQVGGLDESFFLYAEDIDWAKRIHAAGYEIWYAPVVTITHYGGETSSQIPDRTHYLRLHSLAKYFDKHYGRPYGNLYRTVLYITVLLTYLPVLVTWWLSYGKRRSRLGELVRLFHKVLFNPALR</sequence>